<dbReference type="EMBL" id="BARU01016058">
    <property type="protein sequence ID" value="GAH58015.1"/>
    <property type="molecule type" value="Genomic_DNA"/>
</dbReference>
<sequence length="47" mass="5623">MSRLSINQLTTRLAWHKVTAELKYINEENKKIILEKINHESRMITNL</sequence>
<gene>
    <name evidence="1" type="ORF">S03H2_27098</name>
</gene>
<dbReference type="AlphaFoldDB" id="X1HLV9"/>
<comment type="caution">
    <text evidence="1">The sequence shown here is derived from an EMBL/GenBank/DDBJ whole genome shotgun (WGS) entry which is preliminary data.</text>
</comment>
<protein>
    <submittedName>
        <fullName evidence="1">Uncharacterized protein</fullName>
    </submittedName>
</protein>
<proteinExistence type="predicted"/>
<feature type="non-terminal residue" evidence="1">
    <location>
        <position position="47"/>
    </location>
</feature>
<reference evidence="1" key="1">
    <citation type="journal article" date="2014" name="Front. Microbiol.">
        <title>High frequency of phylogenetically diverse reductive dehalogenase-homologous genes in deep subseafloor sedimentary metagenomes.</title>
        <authorList>
            <person name="Kawai M."/>
            <person name="Futagami T."/>
            <person name="Toyoda A."/>
            <person name="Takaki Y."/>
            <person name="Nishi S."/>
            <person name="Hori S."/>
            <person name="Arai W."/>
            <person name="Tsubouchi T."/>
            <person name="Morono Y."/>
            <person name="Uchiyama I."/>
            <person name="Ito T."/>
            <person name="Fujiyama A."/>
            <person name="Inagaki F."/>
            <person name="Takami H."/>
        </authorList>
    </citation>
    <scope>NUCLEOTIDE SEQUENCE</scope>
    <source>
        <strain evidence="1">Expedition CK06-06</strain>
    </source>
</reference>
<name>X1HLV9_9ZZZZ</name>
<organism evidence="1">
    <name type="scientific">marine sediment metagenome</name>
    <dbReference type="NCBI Taxonomy" id="412755"/>
    <lineage>
        <taxon>unclassified sequences</taxon>
        <taxon>metagenomes</taxon>
        <taxon>ecological metagenomes</taxon>
    </lineage>
</organism>
<accession>X1HLV9</accession>
<evidence type="ECO:0000313" key="1">
    <source>
        <dbReference type="EMBL" id="GAH58015.1"/>
    </source>
</evidence>